<evidence type="ECO:0000256" key="3">
    <source>
        <dbReference type="ARBA" id="ARBA00022679"/>
    </source>
</evidence>
<comment type="similarity">
    <text evidence="1">Belongs to the ADP-ribosyl cyclase family.</text>
</comment>
<dbReference type="GO" id="GO:0016740">
    <property type="term" value="F:transferase activity"/>
    <property type="evidence" value="ECO:0007669"/>
    <property type="project" value="UniProtKB-KW"/>
</dbReference>
<dbReference type="GO" id="GO:0005886">
    <property type="term" value="C:plasma membrane"/>
    <property type="evidence" value="ECO:0007669"/>
    <property type="project" value="TreeGrafter"/>
</dbReference>
<dbReference type="GO" id="GO:0030890">
    <property type="term" value="P:positive regulation of B cell proliferation"/>
    <property type="evidence" value="ECO:0007669"/>
    <property type="project" value="TreeGrafter"/>
</dbReference>
<dbReference type="GO" id="GO:0016849">
    <property type="term" value="F:phosphorus-oxygen lyase activity"/>
    <property type="evidence" value="ECO:0007669"/>
    <property type="project" value="TreeGrafter"/>
</dbReference>
<evidence type="ECO:0000256" key="2">
    <source>
        <dbReference type="ARBA" id="ARBA00011982"/>
    </source>
</evidence>
<keyword evidence="8" id="KW-1185">Reference proteome</keyword>
<dbReference type="InterPro" id="IPR003193">
    <property type="entry name" value="ADP-ribosyl_cyclase"/>
</dbReference>
<keyword evidence="5" id="KW-0520">NAD</keyword>
<evidence type="ECO:0000256" key="1">
    <source>
        <dbReference type="ARBA" id="ARBA00005406"/>
    </source>
</evidence>
<reference evidence="7" key="2">
    <citation type="submission" date="2025-08" db="UniProtKB">
        <authorList>
            <consortium name="Ensembl"/>
        </authorList>
    </citation>
    <scope>IDENTIFICATION</scope>
</reference>
<accession>A0A669AXR7</accession>
<dbReference type="Gene3D" id="1.20.82.10">
    <property type="entry name" value="ADP Ribosyl Cyclase, Chain A, domain 1"/>
    <property type="match status" value="1"/>
</dbReference>
<protein>
    <recommendedName>
        <fullName evidence="2">ADP-ribosyl cyclase/cyclic ADP-ribose hydrolase</fullName>
        <ecNumber evidence="2">3.2.2.6</ecNumber>
    </recommendedName>
</protein>
<evidence type="ECO:0000313" key="8">
    <source>
        <dbReference type="Proteomes" id="UP000005207"/>
    </source>
</evidence>
<proteinExistence type="inferred from homology"/>
<evidence type="ECO:0000313" key="7">
    <source>
        <dbReference type="Ensembl" id="ENSONIP00000027929.1"/>
    </source>
</evidence>
<evidence type="ECO:0000256" key="4">
    <source>
        <dbReference type="ARBA" id="ARBA00022801"/>
    </source>
</evidence>
<dbReference type="EC" id="3.2.2.6" evidence="2"/>
<evidence type="ECO:0000256" key="6">
    <source>
        <dbReference type="ARBA" id="ARBA00023157"/>
    </source>
</evidence>
<dbReference type="GeneTree" id="ENSGT00390000017291"/>
<evidence type="ECO:0000256" key="5">
    <source>
        <dbReference type="ARBA" id="ARBA00023027"/>
    </source>
</evidence>
<dbReference type="Pfam" id="PF02267">
    <property type="entry name" value="Rib_hydrolayse"/>
    <property type="match status" value="2"/>
</dbReference>
<dbReference type="Proteomes" id="UP000005207">
    <property type="component" value="Linkage group LG9"/>
</dbReference>
<dbReference type="PANTHER" id="PTHR10912">
    <property type="entry name" value="ADP-RIBOSYL CYCLASE"/>
    <property type="match status" value="1"/>
</dbReference>
<dbReference type="Ensembl" id="ENSONIT00000093758.1">
    <property type="protein sequence ID" value="ENSONIP00000027929.1"/>
    <property type="gene ID" value="ENSONIG00000037413.1"/>
</dbReference>
<dbReference type="GO" id="GO:0061809">
    <property type="term" value="F:NAD+ nucleosidase activity, cyclic ADP-ribose generating"/>
    <property type="evidence" value="ECO:0007669"/>
    <property type="project" value="UniProtKB-EC"/>
</dbReference>
<organism evidence="7 8">
    <name type="scientific">Oreochromis niloticus</name>
    <name type="common">Nile tilapia</name>
    <name type="synonym">Tilapia nilotica</name>
    <dbReference type="NCBI Taxonomy" id="8128"/>
    <lineage>
        <taxon>Eukaryota</taxon>
        <taxon>Metazoa</taxon>
        <taxon>Chordata</taxon>
        <taxon>Craniata</taxon>
        <taxon>Vertebrata</taxon>
        <taxon>Euteleostomi</taxon>
        <taxon>Actinopterygii</taxon>
        <taxon>Neopterygii</taxon>
        <taxon>Teleostei</taxon>
        <taxon>Neoteleostei</taxon>
        <taxon>Acanthomorphata</taxon>
        <taxon>Ovalentaria</taxon>
        <taxon>Cichlomorphae</taxon>
        <taxon>Cichliformes</taxon>
        <taxon>Cichlidae</taxon>
        <taxon>African cichlids</taxon>
        <taxon>Pseudocrenilabrinae</taxon>
        <taxon>Oreochromini</taxon>
        <taxon>Oreochromis</taxon>
    </lineage>
</organism>
<keyword evidence="3" id="KW-0808">Transferase</keyword>
<sequence>MCRYDCEEIWRQFEEAVISHSSCNVTVEDYFHMFNAMPQIWPCDNFLFWSKTRTLMHSYAAVFRHFWTLEDTLVGYMFNDLIWCGQEEDSGRRLCFGFLSSQNFAEMACGNITILLNGSIVNAFNRKSMFGSVELDSLDPQRVNYVNIKVVTSLDGPHM</sequence>
<reference evidence="7" key="3">
    <citation type="submission" date="2025-09" db="UniProtKB">
        <authorList>
            <consortium name="Ensembl"/>
        </authorList>
    </citation>
    <scope>IDENTIFICATION</scope>
</reference>
<dbReference type="AlphaFoldDB" id="A0A669AXR7"/>
<reference evidence="8" key="1">
    <citation type="submission" date="2012-01" db="EMBL/GenBank/DDBJ databases">
        <title>The Genome Sequence of Oreochromis niloticus (Nile Tilapia).</title>
        <authorList>
            <consortium name="Broad Institute Genome Assembly Team"/>
            <consortium name="Broad Institute Sequencing Platform"/>
            <person name="Di Palma F."/>
            <person name="Johnson J."/>
            <person name="Lander E.S."/>
            <person name="Lindblad-Toh K."/>
        </authorList>
    </citation>
    <scope>NUCLEOTIDE SEQUENCE [LARGE SCALE GENOMIC DNA]</scope>
</reference>
<keyword evidence="4" id="KW-0378">Hydrolase</keyword>
<dbReference type="Gene3D" id="3.40.50.720">
    <property type="entry name" value="NAD(P)-binding Rossmann-like Domain"/>
    <property type="match status" value="2"/>
</dbReference>
<dbReference type="SUPFAM" id="SSF52309">
    <property type="entry name" value="N-(deoxy)ribosyltransferase-like"/>
    <property type="match status" value="1"/>
</dbReference>
<name>A0A669AXR7_ORENI</name>
<dbReference type="PANTHER" id="PTHR10912:SF8">
    <property type="entry name" value="ADP-RIBOSYL CYCLASE_CYCLIC ADP-RIBOSE HYDROLASE"/>
    <property type="match status" value="1"/>
</dbReference>
<keyword evidence="6" id="KW-1015">Disulfide bond</keyword>